<feature type="compositionally biased region" description="Polar residues" evidence="1">
    <location>
        <begin position="1"/>
        <end position="18"/>
    </location>
</feature>
<feature type="transmembrane region" description="Helical" evidence="2">
    <location>
        <begin position="117"/>
        <end position="137"/>
    </location>
</feature>
<feature type="transmembrane region" description="Helical" evidence="2">
    <location>
        <begin position="91"/>
        <end position="111"/>
    </location>
</feature>
<gene>
    <name evidence="3" type="ORF">Ark11_0262</name>
</gene>
<organism evidence="3 4">
    <name type="scientific">Candidatus Ichthyocystis hellenicum</name>
    <dbReference type="NCBI Taxonomy" id="1561003"/>
    <lineage>
        <taxon>Bacteria</taxon>
        <taxon>Pseudomonadati</taxon>
        <taxon>Pseudomonadota</taxon>
        <taxon>Betaproteobacteria</taxon>
        <taxon>Burkholderiales</taxon>
        <taxon>Candidatus Ichthyocystis</taxon>
    </lineage>
</organism>
<feature type="region of interest" description="Disordered" evidence="1">
    <location>
        <begin position="1"/>
        <end position="30"/>
    </location>
</feature>
<keyword evidence="2" id="KW-1133">Transmembrane helix</keyword>
<evidence type="ECO:0000313" key="3">
    <source>
        <dbReference type="EMBL" id="CUT17119.1"/>
    </source>
</evidence>
<keyword evidence="2" id="KW-0812">Transmembrane</keyword>
<sequence>MINARSTYDSNVSMNLDQESSSSETETTTEESLMISIDDDGYYYALPLLDCNQSYSSRLVFAENATSSANRKSDIPLSMLGKKLLREFMKVALPSFILGAGMFTIISGVHLMSSAGIYISIALCSLLGVAFVLLAIARSHRTNENPV</sequence>
<feature type="compositionally biased region" description="Low complexity" evidence="1">
    <location>
        <begin position="19"/>
        <end position="30"/>
    </location>
</feature>
<dbReference type="AlphaFoldDB" id="A0A0S4M276"/>
<proteinExistence type="predicted"/>
<name>A0A0S4M276_9BURK</name>
<accession>A0A0S4M276</accession>
<dbReference type="RefSeq" id="WP_092342824.1">
    <property type="nucleotide sequence ID" value="NZ_FLSL01000089.1"/>
</dbReference>
<keyword evidence="2" id="KW-0472">Membrane</keyword>
<evidence type="ECO:0000256" key="2">
    <source>
        <dbReference type="SAM" id="Phobius"/>
    </source>
</evidence>
<protein>
    <submittedName>
        <fullName evidence="3">Putative membrane protein</fullName>
    </submittedName>
</protein>
<keyword evidence="4" id="KW-1185">Reference proteome</keyword>
<reference evidence="4" key="1">
    <citation type="submission" date="2015-11" db="EMBL/GenBank/DDBJ databases">
        <authorList>
            <person name="Seth-Smith H.M.B."/>
        </authorList>
    </citation>
    <scope>NUCLEOTIDE SEQUENCE [LARGE SCALE GENOMIC DNA]</scope>
    <source>
        <strain evidence="4">2013Ark11</strain>
    </source>
</reference>
<dbReference type="Proteomes" id="UP000198651">
    <property type="component" value="Chromosome I"/>
</dbReference>
<dbReference type="EMBL" id="LN906597">
    <property type="protein sequence ID" value="CUT17119.1"/>
    <property type="molecule type" value="Genomic_DNA"/>
</dbReference>
<evidence type="ECO:0000256" key="1">
    <source>
        <dbReference type="SAM" id="MobiDB-lite"/>
    </source>
</evidence>
<dbReference type="OrthoDB" id="9883602at2"/>
<evidence type="ECO:0000313" key="4">
    <source>
        <dbReference type="Proteomes" id="UP000198651"/>
    </source>
</evidence>